<reference evidence="1" key="1">
    <citation type="journal article" date="2021" name="Int. J. Syst. Evol. Microbiol.">
        <title>Bradyrhizobium septentrionale sp. nov. (sv. septentrionale) and Bradyrhizobium quebecense sp. nov. (sv. septentrionale) associated with legumes native to Canada possess rearranged symbiosis genes and numerous insertion sequences.</title>
        <authorList>
            <person name="Bromfield E.S.P."/>
            <person name="Cloutier S."/>
        </authorList>
    </citation>
    <scope>NUCLEOTIDE SEQUENCE</scope>
    <source>
        <strain evidence="1">5S5</strain>
    </source>
</reference>
<dbReference type="EMBL" id="CP147711">
    <property type="protein sequence ID" value="WXC80807.1"/>
    <property type="molecule type" value="Genomic_DNA"/>
</dbReference>
<proteinExistence type="predicted"/>
<evidence type="ECO:0008006" key="3">
    <source>
        <dbReference type="Google" id="ProtNLM"/>
    </source>
</evidence>
<dbReference type="Proteomes" id="UP001432046">
    <property type="component" value="Chromosome"/>
</dbReference>
<keyword evidence="2" id="KW-1185">Reference proteome</keyword>
<organism evidence="1 2">
    <name type="scientific">Bradyrhizobium septentrionale</name>
    <dbReference type="NCBI Taxonomy" id="1404411"/>
    <lineage>
        <taxon>Bacteria</taxon>
        <taxon>Pseudomonadati</taxon>
        <taxon>Pseudomonadota</taxon>
        <taxon>Alphaproteobacteria</taxon>
        <taxon>Hyphomicrobiales</taxon>
        <taxon>Nitrobacteraceae</taxon>
        <taxon>Bradyrhizobium</taxon>
    </lineage>
</organism>
<protein>
    <recommendedName>
        <fullName evidence="3">Transcriptional regulator</fullName>
    </recommendedName>
</protein>
<accession>A0ABZ2P1A4</accession>
<reference evidence="1" key="2">
    <citation type="submission" date="2024-03" db="EMBL/GenBank/DDBJ databases">
        <authorList>
            <person name="Bromfield E.S.P."/>
            <person name="Cloutier S."/>
        </authorList>
    </citation>
    <scope>NUCLEOTIDE SEQUENCE</scope>
    <source>
        <strain evidence="1">5S5</strain>
    </source>
</reference>
<dbReference type="RefSeq" id="WP_338834097.1">
    <property type="nucleotide sequence ID" value="NZ_CP147711.1"/>
</dbReference>
<gene>
    <name evidence="1" type="ORF">WDK88_03950</name>
</gene>
<name>A0ABZ2P1A4_9BRAD</name>
<evidence type="ECO:0000313" key="2">
    <source>
        <dbReference type="Proteomes" id="UP001432046"/>
    </source>
</evidence>
<evidence type="ECO:0000313" key="1">
    <source>
        <dbReference type="EMBL" id="WXC80807.1"/>
    </source>
</evidence>
<sequence length="321" mass="36069">MDQAALLVDTVCRLAGSEDLISAKSNRLRQAILNHDTPQLFKQLLEAFSLQGISDHAARSYMDHHDSPAWHDLQRATSLSPACSKLRSYWSFHGCGYRKDGRTCAEPGIACRCSLPQHDLRNGRLNQTTYSLFLFIRDVAGGNLVEWIDQTLDQASLNGTARYRVSRMRRALIDPLRNVFGVSDKLLNMALADILMAAPSNKLTWLEAGSGMIAIDTLVHNFLLRTGIQRRLGVQHRFGPACYGTGGCADIIARIAPRIDASQYNPGYPRIFPRFVQHALWRWCAQLELGICNGNNIDDRFRCDNKGCPLFHRCERVVLND</sequence>